<keyword evidence="1" id="KW-0812">Transmembrane</keyword>
<dbReference type="AlphaFoldDB" id="A0AAD5LTR0"/>
<keyword evidence="1" id="KW-0472">Membrane</keyword>
<dbReference type="EMBL" id="JAKCXM010000005">
    <property type="protein sequence ID" value="KAJ0409250.1"/>
    <property type="molecule type" value="Genomic_DNA"/>
</dbReference>
<accession>A0AAD5LTR0</accession>
<proteinExistence type="predicted"/>
<keyword evidence="1" id="KW-1133">Transmembrane helix</keyword>
<feature type="transmembrane region" description="Helical" evidence="1">
    <location>
        <begin position="40"/>
        <end position="58"/>
    </location>
</feature>
<dbReference type="Proteomes" id="UP001209570">
    <property type="component" value="Unassembled WGS sequence"/>
</dbReference>
<gene>
    <name evidence="2" type="ORF">P43SY_006747</name>
</gene>
<protein>
    <submittedName>
        <fullName evidence="2">Uncharacterized protein</fullName>
    </submittedName>
</protein>
<evidence type="ECO:0000313" key="3">
    <source>
        <dbReference type="Proteomes" id="UP001209570"/>
    </source>
</evidence>
<organism evidence="2 3">
    <name type="scientific">Pythium insidiosum</name>
    <name type="common">Pythiosis disease agent</name>
    <dbReference type="NCBI Taxonomy" id="114742"/>
    <lineage>
        <taxon>Eukaryota</taxon>
        <taxon>Sar</taxon>
        <taxon>Stramenopiles</taxon>
        <taxon>Oomycota</taxon>
        <taxon>Peronosporomycetes</taxon>
        <taxon>Pythiales</taxon>
        <taxon>Pythiaceae</taxon>
        <taxon>Pythium</taxon>
    </lineage>
</organism>
<sequence>MRMTAMTLPTARSSARPLASVACDETSALQRVRWPRGDRVRVRLALAVLATLLSFIVLPTTAASEDRPLRAGTEVPRPTCRLFVDATASASRFVLVQGFDDDENVVVLDDFPIISPGLGDLVPADAYQRLRPGFLNIATYLLEKQAHPARVEPRHCHTHLLVTGELLTRQSRDQLDALFHRIHQDSIEDANFPFLFARDDLRGIDAMSKGYFQMVGANFLDLRIAPMIGPGSVELNGVLALQDESLTVVFDIQERWRRGVRRKQMSRALNTSDFYIYNHADFAQPALHVAVASTLEAEV</sequence>
<name>A0AAD5LTR0_PYTIN</name>
<evidence type="ECO:0000256" key="1">
    <source>
        <dbReference type="SAM" id="Phobius"/>
    </source>
</evidence>
<reference evidence="2" key="1">
    <citation type="submission" date="2021-12" db="EMBL/GenBank/DDBJ databases">
        <title>Prjna785345.</title>
        <authorList>
            <person name="Rujirawat T."/>
            <person name="Krajaejun T."/>
        </authorList>
    </citation>
    <scope>NUCLEOTIDE SEQUENCE</scope>
    <source>
        <strain evidence="2">Pi057C3</strain>
    </source>
</reference>
<evidence type="ECO:0000313" key="2">
    <source>
        <dbReference type="EMBL" id="KAJ0409250.1"/>
    </source>
</evidence>
<keyword evidence="3" id="KW-1185">Reference proteome</keyword>
<comment type="caution">
    <text evidence="2">The sequence shown here is derived from an EMBL/GenBank/DDBJ whole genome shotgun (WGS) entry which is preliminary data.</text>
</comment>